<feature type="domain" description="Integrase catalytic" evidence="9">
    <location>
        <begin position="132"/>
        <end position="243"/>
    </location>
</feature>
<dbReference type="InterPro" id="IPR036179">
    <property type="entry name" value="Ig-like_dom_sf"/>
</dbReference>
<feature type="region of interest" description="Disordered" evidence="7">
    <location>
        <begin position="1"/>
        <end position="52"/>
    </location>
</feature>
<dbReference type="Pfam" id="PF17921">
    <property type="entry name" value="Integrase_H2C2"/>
    <property type="match status" value="1"/>
</dbReference>
<evidence type="ECO:0000256" key="1">
    <source>
        <dbReference type="ARBA" id="ARBA00004370"/>
    </source>
</evidence>
<keyword evidence="3" id="KW-1133">Transmembrane helix</keyword>
<dbReference type="GO" id="GO:0016020">
    <property type="term" value="C:membrane"/>
    <property type="evidence" value="ECO:0007669"/>
    <property type="project" value="UniProtKB-SubCell"/>
</dbReference>
<comment type="caution">
    <text evidence="10">The sequence shown here is derived from an EMBL/GenBank/DDBJ whole genome shotgun (WGS) entry which is preliminary data.</text>
</comment>
<dbReference type="FunFam" id="1.10.340.70:FF:000001">
    <property type="entry name" value="Retrovirus-related Pol polyprotein from transposon gypsy-like Protein"/>
    <property type="match status" value="1"/>
</dbReference>
<evidence type="ECO:0000259" key="9">
    <source>
        <dbReference type="PROSITE" id="PS50994"/>
    </source>
</evidence>
<protein>
    <recommendedName>
        <fullName evidence="6">Gypsy retrotransposon integrase-like protein 1</fullName>
    </recommendedName>
</protein>
<dbReference type="AlphaFoldDB" id="A0A484CE53"/>
<feature type="compositionally biased region" description="Basic and acidic residues" evidence="7">
    <location>
        <begin position="41"/>
        <end position="52"/>
    </location>
</feature>
<evidence type="ECO:0000256" key="4">
    <source>
        <dbReference type="ARBA" id="ARBA00023136"/>
    </source>
</evidence>
<gene>
    <name evidence="10" type="ORF">EPR50_G00193660</name>
</gene>
<keyword evidence="11" id="KW-1185">Reference proteome</keyword>
<sequence>MGSDQQAQVGTAVVESEASTEAKDNWKDRQERDQTVAQMKGNEEDYTRKAQERHTGLSLHQIVVPTDRTHKLWEKYHNASGHMGIAKIEGLLRKAFYWPRMGADLQEWASKCPTCTQQKRGPEVRAPLVPILTSYPLETVSIDYLSLGRHGDTYPYLLVITDLFSKYGWAVPTKDKTAATTTRALWRHLIQPWGCPERILSDQGAAFESTMMAQPCRLYGCTKIRTTPYRPQGNGACERFNKTTSVAENKGSWYLTGSPNFVFIDQLRPGLPVFQIKPEGKEGPIKTINRNHLRPCFFNPPEEPQQAPETETVNPNISNALYPGPLLLPLTFVPIAYDPSAVSVDDDPVAPIVRLEPGDVSPLPSGAVSLPVLSLAGIDEATRGVVLQCESKGWYPEPEVLWLDGEGNLLSAGPTETVRGPDDLYTVSSRVTVEKRPSNSFTCRVQQKNTNQTRETEIHVTGKYDLIDDSYGPV</sequence>
<comment type="subcellular location">
    <subcellularLocation>
        <location evidence="1">Membrane</location>
    </subcellularLocation>
</comment>
<dbReference type="InterPro" id="IPR001584">
    <property type="entry name" value="Integrase_cat-core"/>
</dbReference>
<dbReference type="InterPro" id="IPR007110">
    <property type="entry name" value="Ig-like_dom"/>
</dbReference>
<dbReference type="InterPro" id="IPR050951">
    <property type="entry name" value="Retrovirus_Pol_polyprotein"/>
</dbReference>
<dbReference type="PANTHER" id="PTHR37984">
    <property type="entry name" value="PROTEIN CBG26694"/>
    <property type="match status" value="1"/>
</dbReference>
<dbReference type="PROSITE" id="PS50835">
    <property type="entry name" value="IG_LIKE"/>
    <property type="match status" value="1"/>
</dbReference>
<dbReference type="Gene3D" id="2.60.40.10">
    <property type="entry name" value="Immunoglobulins"/>
    <property type="match status" value="1"/>
</dbReference>
<name>A0A484CE53_PERFV</name>
<proteinExistence type="predicted"/>
<dbReference type="Gene3D" id="1.10.340.70">
    <property type="match status" value="1"/>
</dbReference>
<dbReference type="EMBL" id="SCKG01000019">
    <property type="protein sequence ID" value="TDG99373.1"/>
    <property type="molecule type" value="Genomic_DNA"/>
</dbReference>
<dbReference type="SMART" id="SM00407">
    <property type="entry name" value="IGc1"/>
    <property type="match status" value="1"/>
</dbReference>
<evidence type="ECO:0000256" key="5">
    <source>
        <dbReference type="ARBA" id="ARBA00023319"/>
    </source>
</evidence>
<dbReference type="InterPro" id="IPR041588">
    <property type="entry name" value="Integrase_H2C2"/>
</dbReference>
<keyword evidence="5" id="KW-0393">Immunoglobulin domain</keyword>
<dbReference type="Gene3D" id="3.30.420.10">
    <property type="entry name" value="Ribonuclease H-like superfamily/Ribonuclease H"/>
    <property type="match status" value="1"/>
</dbReference>
<dbReference type="Pfam" id="PF00665">
    <property type="entry name" value="rve"/>
    <property type="match status" value="1"/>
</dbReference>
<dbReference type="FunFam" id="2.60.40.10:FF:000088">
    <property type="entry name" value="Butyrophilin subfamily 1 member A1"/>
    <property type="match status" value="1"/>
</dbReference>
<evidence type="ECO:0000256" key="2">
    <source>
        <dbReference type="ARBA" id="ARBA00022692"/>
    </source>
</evidence>
<dbReference type="PANTHER" id="PTHR37984:SF15">
    <property type="entry name" value="INTEGRASE CATALYTIC DOMAIN-CONTAINING PROTEIN"/>
    <property type="match status" value="1"/>
</dbReference>
<evidence type="ECO:0000313" key="10">
    <source>
        <dbReference type="EMBL" id="TDG99373.1"/>
    </source>
</evidence>
<keyword evidence="4" id="KW-0472">Membrane</keyword>
<reference evidence="10 11" key="1">
    <citation type="submission" date="2019-01" db="EMBL/GenBank/DDBJ databases">
        <title>A chromosome-scale genome assembly of the yellow perch, Perca flavescens.</title>
        <authorList>
            <person name="Feron R."/>
            <person name="Morvezen R."/>
            <person name="Bestin A."/>
            <person name="Haffray P."/>
            <person name="Klopp C."/>
            <person name="Zahm M."/>
            <person name="Cabau C."/>
            <person name="Roques C."/>
            <person name="Donnadieu C."/>
            <person name="Bouchez O."/>
            <person name="Christie M."/>
            <person name="Larson W."/>
            <person name="Guiguen Y."/>
        </authorList>
    </citation>
    <scope>NUCLEOTIDE SEQUENCE [LARGE SCALE GENOMIC DNA]</scope>
    <source>
        <strain evidence="10">YP-PL-M2</strain>
        <tissue evidence="10">Blood</tissue>
    </source>
</reference>
<dbReference type="GO" id="GO:0015074">
    <property type="term" value="P:DNA integration"/>
    <property type="evidence" value="ECO:0007669"/>
    <property type="project" value="InterPro"/>
</dbReference>
<dbReference type="GO" id="GO:0003676">
    <property type="term" value="F:nucleic acid binding"/>
    <property type="evidence" value="ECO:0007669"/>
    <property type="project" value="InterPro"/>
</dbReference>
<evidence type="ECO:0000313" key="11">
    <source>
        <dbReference type="Proteomes" id="UP000295070"/>
    </source>
</evidence>
<dbReference type="InterPro" id="IPR013783">
    <property type="entry name" value="Ig-like_fold"/>
</dbReference>
<dbReference type="SUPFAM" id="SSF48726">
    <property type="entry name" value="Immunoglobulin"/>
    <property type="match status" value="1"/>
</dbReference>
<dbReference type="PROSITE" id="PS50994">
    <property type="entry name" value="INTEGRASE"/>
    <property type="match status" value="1"/>
</dbReference>
<dbReference type="Proteomes" id="UP000295070">
    <property type="component" value="Chromosome 19"/>
</dbReference>
<evidence type="ECO:0000256" key="3">
    <source>
        <dbReference type="ARBA" id="ARBA00022989"/>
    </source>
</evidence>
<dbReference type="InterPro" id="IPR003597">
    <property type="entry name" value="Ig_C1-set"/>
</dbReference>
<dbReference type="InterPro" id="IPR036397">
    <property type="entry name" value="RNaseH_sf"/>
</dbReference>
<dbReference type="SUPFAM" id="SSF53098">
    <property type="entry name" value="Ribonuclease H-like"/>
    <property type="match status" value="1"/>
</dbReference>
<evidence type="ECO:0000256" key="7">
    <source>
        <dbReference type="SAM" id="MobiDB-lite"/>
    </source>
</evidence>
<organism evidence="10 11">
    <name type="scientific">Perca flavescens</name>
    <name type="common">American yellow perch</name>
    <name type="synonym">Morone flavescens</name>
    <dbReference type="NCBI Taxonomy" id="8167"/>
    <lineage>
        <taxon>Eukaryota</taxon>
        <taxon>Metazoa</taxon>
        <taxon>Chordata</taxon>
        <taxon>Craniata</taxon>
        <taxon>Vertebrata</taxon>
        <taxon>Euteleostomi</taxon>
        <taxon>Actinopterygii</taxon>
        <taxon>Neopterygii</taxon>
        <taxon>Teleostei</taxon>
        <taxon>Neoteleostei</taxon>
        <taxon>Acanthomorphata</taxon>
        <taxon>Eupercaria</taxon>
        <taxon>Perciformes</taxon>
        <taxon>Percoidei</taxon>
        <taxon>Percidae</taxon>
        <taxon>Percinae</taxon>
        <taxon>Perca</taxon>
    </lineage>
</organism>
<dbReference type="InterPro" id="IPR053896">
    <property type="entry name" value="BTN3A2-like_Ig-C"/>
</dbReference>
<evidence type="ECO:0000256" key="6">
    <source>
        <dbReference type="ARBA" id="ARBA00039658"/>
    </source>
</evidence>
<feature type="domain" description="Ig-like" evidence="8">
    <location>
        <begin position="371"/>
        <end position="459"/>
    </location>
</feature>
<accession>A0A484CE53</accession>
<dbReference type="Pfam" id="PF22705">
    <property type="entry name" value="C2-set_3"/>
    <property type="match status" value="1"/>
</dbReference>
<dbReference type="InterPro" id="IPR012337">
    <property type="entry name" value="RNaseH-like_sf"/>
</dbReference>
<evidence type="ECO:0000259" key="8">
    <source>
        <dbReference type="PROSITE" id="PS50835"/>
    </source>
</evidence>
<keyword evidence="2" id="KW-0812">Transmembrane</keyword>
<dbReference type="STRING" id="8167.A0A484CE53"/>
<feature type="compositionally biased region" description="Basic and acidic residues" evidence="7">
    <location>
        <begin position="20"/>
        <end position="34"/>
    </location>
</feature>